<evidence type="ECO:0000313" key="1">
    <source>
        <dbReference type="Proteomes" id="UP000887565"/>
    </source>
</evidence>
<reference evidence="2" key="1">
    <citation type="submission" date="2022-11" db="UniProtKB">
        <authorList>
            <consortium name="WormBaseParasite"/>
        </authorList>
    </citation>
    <scope>IDENTIFICATION</scope>
</reference>
<dbReference type="WBParaSite" id="nRc.2.0.1.t08322-RA">
    <property type="protein sequence ID" value="nRc.2.0.1.t08322-RA"/>
    <property type="gene ID" value="nRc.2.0.1.g08322"/>
</dbReference>
<dbReference type="AlphaFoldDB" id="A0A915I2G3"/>
<protein>
    <submittedName>
        <fullName evidence="2">Uncharacterized protein</fullName>
    </submittedName>
</protein>
<keyword evidence="1" id="KW-1185">Reference proteome</keyword>
<accession>A0A915I2G3</accession>
<name>A0A915I2G3_ROMCU</name>
<evidence type="ECO:0000313" key="2">
    <source>
        <dbReference type="WBParaSite" id="nRc.2.0.1.t08322-RA"/>
    </source>
</evidence>
<proteinExistence type="predicted"/>
<sequence length="60" mass="7223">MLTIEVQRLWENGRRKENSRKMTEKEKPNYNFTIKRILIFTVSEETVKYFHCNTKGGVVM</sequence>
<dbReference type="Proteomes" id="UP000887565">
    <property type="component" value="Unplaced"/>
</dbReference>
<organism evidence="1 2">
    <name type="scientific">Romanomermis culicivorax</name>
    <name type="common">Nematode worm</name>
    <dbReference type="NCBI Taxonomy" id="13658"/>
    <lineage>
        <taxon>Eukaryota</taxon>
        <taxon>Metazoa</taxon>
        <taxon>Ecdysozoa</taxon>
        <taxon>Nematoda</taxon>
        <taxon>Enoplea</taxon>
        <taxon>Dorylaimia</taxon>
        <taxon>Mermithida</taxon>
        <taxon>Mermithoidea</taxon>
        <taxon>Mermithidae</taxon>
        <taxon>Romanomermis</taxon>
    </lineage>
</organism>